<reference evidence="2" key="1">
    <citation type="submission" date="2020-06" db="EMBL/GenBank/DDBJ databases">
        <title>Whole Genome Sequence of Bradyrhizobium sp. Strain 1S1.</title>
        <authorList>
            <person name="Bromfield E.S.P."/>
            <person name="Cloutier S."/>
        </authorList>
    </citation>
    <scope>NUCLEOTIDE SEQUENCE [LARGE SCALE GENOMIC DNA]</scope>
    <source>
        <strain evidence="2">1S1</strain>
    </source>
</reference>
<feature type="transmembrane region" description="Helical" evidence="1">
    <location>
        <begin position="202"/>
        <end position="220"/>
    </location>
</feature>
<gene>
    <name evidence="2" type="ORF">HAP48_047240</name>
</gene>
<name>A0A973WAU9_9BRAD</name>
<evidence type="ECO:0000313" key="2">
    <source>
        <dbReference type="EMBL" id="NVI50290.1"/>
    </source>
</evidence>
<sequence>MDSFFRVLTPFFGAPKNYQEMLWTIAVADFWLALICTFLLRYDPWIDGVFKRLEELPGLKEFAALAKLPQITSVDLATVSVVNVVIALAVMLFSRTTRFHDLISDLFGIRARFDHANILLPLALTSGAKMNARQVANIKRDRSHLMRDTFYKYASSTKENALVDKHDIDSALEAWTLYWVALEGLVIFATCALVSAIAASTWLLILFWSVSMAFLLFMHFRYAKLERRVEPEVQQIAGNAEANDANRQVFEAN</sequence>
<evidence type="ECO:0000256" key="1">
    <source>
        <dbReference type="SAM" id="Phobius"/>
    </source>
</evidence>
<proteinExistence type="predicted"/>
<keyword evidence="1" id="KW-0472">Membrane</keyword>
<dbReference type="RefSeq" id="WP_176399283.1">
    <property type="nucleotide sequence ID" value="NZ_CP088287.1"/>
</dbReference>
<dbReference type="EMBL" id="JAAOLE020000002">
    <property type="protein sequence ID" value="NVI50290.1"/>
    <property type="molecule type" value="Genomic_DNA"/>
</dbReference>
<keyword evidence="1" id="KW-1133">Transmembrane helix</keyword>
<organism evidence="2">
    <name type="scientific">Bradyrhizobium septentrionale</name>
    <dbReference type="NCBI Taxonomy" id="1404411"/>
    <lineage>
        <taxon>Bacteria</taxon>
        <taxon>Pseudomonadati</taxon>
        <taxon>Pseudomonadota</taxon>
        <taxon>Alphaproteobacteria</taxon>
        <taxon>Hyphomicrobiales</taxon>
        <taxon>Nitrobacteraceae</taxon>
        <taxon>Bradyrhizobium</taxon>
    </lineage>
</organism>
<dbReference type="AlphaFoldDB" id="A0A973WAU9"/>
<feature type="transmembrane region" description="Helical" evidence="1">
    <location>
        <begin position="175"/>
        <end position="196"/>
    </location>
</feature>
<accession>A0A973WAU9</accession>
<protein>
    <submittedName>
        <fullName evidence="2">Uncharacterized protein</fullName>
    </submittedName>
</protein>
<keyword evidence="1" id="KW-0812">Transmembrane</keyword>
<feature type="transmembrane region" description="Helical" evidence="1">
    <location>
        <begin position="21"/>
        <end position="42"/>
    </location>
</feature>
<feature type="transmembrane region" description="Helical" evidence="1">
    <location>
        <begin position="76"/>
        <end position="94"/>
    </location>
</feature>
<comment type="caution">
    <text evidence="2">The sequence shown here is derived from an EMBL/GenBank/DDBJ whole genome shotgun (WGS) entry which is preliminary data.</text>
</comment>